<dbReference type="InterPro" id="IPR012340">
    <property type="entry name" value="NA-bd_OB-fold"/>
</dbReference>
<evidence type="ECO:0000256" key="4">
    <source>
        <dbReference type="ARBA" id="ARBA00008000"/>
    </source>
</evidence>
<evidence type="ECO:0000256" key="13">
    <source>
        <dbReference type="ARBA" id="ARBA00023274"/>
    </source>
</evidence>
<dbReference type="Pfam" id="PF02913">
    <property type="entry name" value="FAD-oxidase_C"/>
    <property type="match status" value="1"/>
</dbReference>
<dbReference type="PANTHER" id="PTHR43716:SF1">
    <property type="entry name" value="D-2-HYDROXYGLUTARATE DEHYDROGENASE, MITOCHONDRIAL"/>
    <property type="match status" value="1"/>
</dbReference>
<proteinExistence type="inferred from homology"/>
<comment type="caution">
    <text evidence="20">The sequence shown here is derived from an EMBL/GenBank/DDBJ whole genome shotgun (WGS) entry which is preliminary data.</text>
</comment>
<dbReference type="CDD" id="cd03367">
    <property type="entry name" value="Ribosomal_S23"/>
    <property type="match status" value="1"/>
</dbReference>
<dbReference type="SUPFAM" id="SSF56176">
    <property type="entry name" value="FAD-binding/transporter-associated domain-like"/>
    <property type="match status" value="1"/>
</dbReference>
<dbReference type="OrthoDB" id="5332616at2759"/>
<dbReference type="GO" id="GO:0046872">
    <property type="term" value="F:metal ion binding"/>
    <property type="evidence" value="ECO:0007669"/>
    <property type="project" value="UniProtKB-KW"/>
</dbReference>
<dbReference type="InterPro" id="IPR006032">
    <property type="entry name" value="Ribosomal_uS12"/>
</dbReference>
<evidence type="ECO:0000256" key="3">
    <source>
        <dbReference type="ARBA" id="ARBA00005657"/>
    </source>
</evidence>
<dbReference type="PROSITE" id="PS00055">
    <property type="entry name" value="RIBOSOMAL_S12"/>
    <property type="match status" value="1"/>
</dbReference>
<dbReference type="GO" id="GO:0003735">
    <property type="term" value="F:structural constituent of ribosome"/>
    <property type="evidence" value="ECO:0007669"/>
    <property type="project" value="InterPro"/>
</dbReference>
<dbReference type="FunFam" id="1.10.45.10:FF:000001">
    <property type="entry name" value="D-lactate dehydrogenase mitochondrial"/>
    <property type="match status" value="1"/>
</dbReference>
<keyword evidence="8" id="KW-0862">Zinc</keyword>
<evidence type="ECO:0000256" key="6">
    <source>
        <dbReference type="ARBA" id="ARBA00022723"/>
    </source>
</evidence>
<dbReference type="Pfam" id="PF00164">
    <property type="entry name" value="Ribosom_S12_S23"/>
    <property type="match status" value="1"/>
</dbReference>
<evidence type="ECO:0000256" key="14">
    <source>
        <dbReference type="ARBA" id="ARBA00039003"/>
    </source>
</evidence>
<evidence type="ECO:0000256" key="8">
    <source>
        <dbReference type="ARBA" id="ARBA00022833"/>
    </source>
</evidence>
<dbReference type="FunFam" id="3.30.70.2190:FF:000001">
    <property type="entry name" value="D-2-hydroxyglutarate dehydrogenase mitochondrial"/>
    <property type="match status" value="1"/>
</dbReference>
<dbReference type="InterPro" id="IPR016167">
    <property type="entry name" value="FAD-bd_PCMH_sub1"/>
</dbReference>
<dbReference type="FunFam" id="2.40.50.140:FF:000007">
    <property type="entry name" value="40S ribosomal protein S23"/>
    <property type="match status" value="1"/>
</dbReference>
<dbReference type="PANTHER" id="PTHR43716">
    <property type="entry name" value="D-2-HYDROXYGLUTARATE DEHYDROGENASE, MITOCHONDRIAL"/>
    <property type="match status" value="1"/>
</dbReference>
<evidence type="ECO:0000313" key="21">
    <source>
        <dbReference type="Proteomes" id="UP000807716"/>
    </source>
</evidence>
<protein>
    <recommendedName>
        <fullName evidence="15">D-2-hydroxyglutarate dehydrogenase, mitochondrial</fullName>
        <ecNumber evidence="14">1.1.99.39</ecNumber>
    </recommendedName>
</protein>
<comment type="subcellular location">
    <subcellularLocation>
        <location evidence="2">Mitochondrion</location>
    </subcellularLocation>
</comment>
<evidence type="ECO:0000256" key="12">
    <source>
        <dbReference type="ARBA" id="ARBA00023128"/>
    </source>
</evidence>
<dbReference type="InterPro" id="IPR006094">
    <property type="entry name" value="Oxid_FAD_bind_N"/>
</dbReference>
<dbReference type="InterPro" id="IPR004113">
    <property type="entry name" value="FAD-bd_oxidored_4_C"/>
</dbReference>
<comment type="similarity">
    <text evidence="4">Belongs to the FAD-binding oxidoreductase/transferase type 4 family.</text>
</comment>
<comment type="catalytic activity">
    <reaction evidence="17">
        <text>(R)-malate + A = oxaloacetate + AH2</text>
        <dbReference type="Rhea" id="RHEA:67460"/>
        <dbReference type="ChEBI" id="CHEBI:13193"/>
        <dbReference type="ChEBI" id="CHEBI:15588"/>
        <dbReference type="ChEBI" id="CHEBI:16452"/>
        <dbReference type="ChEBI" id="CHEBI:17499"/>
    </reaction>
    <physiologicalReaction direction="left-to-right" evidence="17">
        <dbReference type="Rhea" id="RHEA:67461"/>
    </physiologicalReaction>
</comment>
<dbReference type="InterPro" id="IPR016166">
    <property type="entry name" value="FAD-bd_PCMH"/>
</dbReference>
<dbReference type="Gene3D" id="1.10.45.10">
    <property type="entry name" value="Vanillyl-alcohol Oxidase, Chain A, domain 4"/>
    <property type="match status" value="1"/>
</dbReference>
<evidence type="ECO:0000256" key="5">
    <source>
        <dbReference type="ARBA" id="ARBA00022630"/>
    </source>
</evidence>
<keyword evidence="13" id="KW-0687">Ribonucleoprotein</keyword>
<keyword evidence="5" id="KW-0285">Flavoprotein</keyword>
<evidence type="ECO:0000256" key="1">
    <source>
        <dbReference type="ARBA" id="ARBA00001974"/>
    </source>
</evidence>
<evidence type="ECO:0000256" key="18">
    <source>
        <dbReference type="ARBA" id="ARBA00051436"/>
    </source>
</evidence>
<dbReference type="SUPFAM" id="SSF50249">
    <property type="entry name" value="Nucleic acid-binding proteins"/>
    <property type="match status" value="1"/>
</dbReference>
<name>A0A9P6U736_9FUNG</name>
<dbReference type="InterPro" id="IPR016171">
    <property type="entry name" value="Vanillyl_alc_oxidase_C-sub2"/>
</dbReference>
<comment type="similarity">
    <text evidence="3">Belongs to the universal ribosomal protein uS12 family.</text>
</comment>
<dbReference type="PROSITE" id="PS51387">
    <property type="entry name" value="FAD_PCMH"/>
    <property type="match status" value="1"/>
</dbReference>
<dbReference type="FunFam" id="3.30.465.10:FF:000053">
    <property type="entry name" value="D-lactate dehydrogenase (Cytochrome), putative"/>
    <property type="match status" value="1"/>
</dbReference>
<sequence>MLPTAIRIGARALTRQALNASRTPVARAAFSTFPKAAAAAGAGSKKAFTAEKFPHLKRSESFKKLEQADIDFFKSILPPTALTQDEEDLEAFNLDWLLKYRGQSKLVLKPTSAEQVSQILKYCNEKKLAVVPQGGNTGLVGGGVPVFDEIVISTANMNNIRSFDSVSGALVCDAGCILEVLDNYLADRGYIMPLDLGAKGSCHIGGNVATNAGGLRLLRYGSLHGTVLGLEVVLPDGTILDNLATLRKDNTGYDLKQLFIGSEGSLGIITGVSILAPKRSNAVNVALLGLDSFEQVQNAFKRSKNELSEILSAFEFWDKSCLELVKEHLVAGKKDPLESMHPFYVLIETSGSNKDHDDEKLNTFLEKLLEDEVVQDGVVAQDQTQVKNLWAIREGIPEACSKAGAVYKYDISMPVPVLYKMVEDVRARLNKAGVVGADKPVRSVIGYGHIGDGNLHLNIAANGFSKQVEDLIEPYVYEWTQENQGSISAEHGLGLMKAPHLHYSKSPSMIGLMQKIKKLIDPNNIMNPYKIKRAKEGSIIQHARKTYAETSLDEIGTTIAVRLGKGKPRGLNAARKLRTSRRENRWADKNYKKKALGTAFKYSPFGGSSHAKGIVLEKIGVEAKQPNSAIRKCVRVQLIKNGKKITAFVPNDGCLNFVDENDEVLIAGFGRSGHAVGDLPGVRFKVVKVSGVSLLALWKEKKEKPRS</sequence>
<dbReference type="SUPFAM" id="SSF55103">
    <property type="entry name" value="FAD-linked oxidases, C-terminal domain"/>
    <property type="match status" value="1"/>
</dbReference>
<evidence type="ECO:0000256" key="10">
    <source>
        <dbReference type="ARBA" id="ARBA00022980"/>
    </source>
</evidence>
<dbReference type="Gene3D" id="3.30.465.10">
    <property type="match status" value="1"/>
</dbReference>
<dbReference type="GO" id="GO:0006412">
    <property type="term" value="P:translation"/>
    <property type="evidence" value="ECO:0007669"/>
    <property type="project" value="InterPro"/>
</dbReference>
<evidence type="ECO:0000256" key="16">
    <source>
        <dbReference type="ARBA" id="ARBA00045410"/>
    </source>
</evidence>
<dbReference type="GO" id="GO:0071949">
    <property type="term" value="F:FAD binding"/>
    <property type="evidence" value="ECO:0007669"/>
    <property type="project" value="InterPro"/>
</dbReference>
<dbReference type="GO" id="GO:0004458">
    <property type="term" value="F:D-lactate dehydrogenase (cytochrome) activity"/>
    <property type="evidence" value="ECO:0007669"/>
    <property type="project" value="UniProtKB-EC"/>
</dbReference>
<dbReference type="EMBL" id="JAAAJB010000190">
    <property type="protein sequence ID" value="KAG0262353.1"/>
    <property type="molecule type" value="Genomic_DNA"/>
</dbReference>
<dbReference type="InterPro" id="IPR016164">
    <property type="entry name" value="FAD-linked_Oxase-like_C"/>
</dbReference>
<dbReference type="Proteomes" id="UP000807716">
    <property type="component" value="Unassembled WGS sequence"/>
</dbReference>
<dbReference type="InterPro" id="IPR051264">
    <property type="entry name" value="FAD-oxidored/transferase_4"/>
</dbReference>
<dbReference type="InterPro" id="IPR005680">
    <property type="entry name" value="Ribosomal_uS12_euk/arc"/>
</dbReference>
<keyword evidence="10" id="KW-0689">Ribosomal protein</keyword>
<feature type="domain" description="FAD-binding PCMH-type" evidence="19">
    <location>
        <begin position="100"/>
        <end position="279"/>
    </location>
</feature>
<dbReference type="FunFam" id="3.30.43.10:FF:000002">
    <property type="entry name" value="D-2-hydroxyglutarate dehydrogenase, mitochondrial"/>
    <property type="match status" value="1"/>
</dbReference>
<dbReference type="EC" id="1.1.99.39" evidence="14"/>
<comment type="cofactor">
    <cofactor evidence="1">
        <name>FAD</name>
        <dbReference type="ChEBI" id="CHEBI:57692"/>
    </cofactor>
</comment>
<dbReference type="NCBIfam" id="TIGR00982">
    <property type="entry name" value="uS12_E_A"/>
    <property type="match status" value="1"/>
</dbReference>
<keyword evidence="9" id="KW-0809">Transit peptide</keyword>
<dbReference type="InterPro" id="IPR036318">
    <property type="entry name" value="FAD-bd_PCMH-like_sf"/>
</dbReference>
<evidence type="ECO:0000259" key="19">
    <source>
        <dbReference type="PROSITE" id="PS51387"/>
    </source>
</evidence>
<dbReference type="Gene3D" id="3.30.70.2740">
    <property type="match status" value="1"/>
</dbReference>
<evidence type="ECO:0000256" key="7">
    <source>
        <dbReference type="ARBA" id="ARBA00022827"/>
    </source>
</evidence>
<keyword evidence="21" id="KW-1185">Reference proteome</keyword>
<evidence type="ECO:0000256" key="2">
    <source>
        <dbReference type="ARBA" id="ARBA00004173"/>
    </source>
</evidence>
<comment type="function">
    <text evidence="16">Catalyzes the oxidation of D-2-hydroxyglutarate (D-2-HG) to alpha-ketoglutarate. Also catalyzes the oxidation of other D-2-hydroxyacids, such as D-malate (D-MAL) and D-lactate (D-LAC). Exhibits high activities towards D-2-HG and D-MAL but a very weak activity towards D-LAC.</text>
</comment>
<dbReference type="Gene3D" id="3.30.43.10">
    <property type="entry name" value="Uridine Diphospho-n-acetylenolpyruvylglucosamine Reductase, domain 2"/>
    <property type="match status" value="1"/>
</dbReference>
<evidence type="ECO:0000256" key="9">
    <source>
        <dbReference type="ARBA" id="ARBA00022946"/>
    </source>
</evidence>
<keyword evidence="11" id="KW-0560">Oxidoreductase</keyword>
<dbReference type="NCBIfam" id="NF003254">
    <property type="entry name" value="PRK04211.1"/>
    <property type="match status" value="1"/>
</dbReference>
<dbReference type="Pfam" id="PF01565">
    <property type="entry name" value="FAD_binding_4"/>
    <property type="match status" value="1"/>
</dbReference>
<dbReference type="GO" id="GO:0015935">
    <property type="term" value="C:small ribosomal subunit"/>
    <property type="evidence" value="ECO:0007669"/>
    <property type="project" value="InterPro"/>
</dbReference>
<dbReference type="GO" id="GO:0005739">
    <property type="term" value="C:mitochondrion"/>
    <property type="evidence" value="ECO:0007669"/>
    <property type="project" value="UniProtKB-SubCell"/>
</dbReference>
<dbReference type="Gene3D" id="3.30.70.2190">
    <property type="match status" value="1"/>
</dbReference>
<evidence type="ECO:0000313" key="20">
    <source>
        <dbReference type="EMBL" id="KAG0262353.1"/>
    </source>
</evidence>
<keyword evidence="12" id="KW-0496">Mitochondrion</keyword>
<dbReference type="Gene3D" id="2.40.50.140">
    <property type="entry name" value="Nucleic acid-binding proteins"/>
    <property type="match status" value="1"/>
</dbReference>
<keyword evidence="6" id="KW-0479">Metal-binding</keyword>
<dbReference type="GO" id="GO:0006108">
    <property type="term" value="P:malate metabolic process"/>
    <property type="evidence" value="ECO:0007669"/>
    <property type="project" value="UniProtKB-ARBA"/>
</dbReference>
<evidence type="ECO:0000256" key="11">
    <source>
        <dbReference type="ARBA" id="ARBA00023002"/>
    </source>
</evidence>
<keyword evidence="7" id="KW-0274">FAD</keyword>
<dbReference type="InterPro" id="IPR016169">
    <property type="entry name" value="FAD-bd_PCMH_sub2"/>
</dbReference>
<organism evidence="20 21">
    <name type="scientific">Actinomortierella ambigua</name>
    <dbReference type="NCBI Taxonomy" id="1343610"/>
    <lineage>
        <taxon>Eukaryota</taxon>
        <taxon>Fungi</taxon>
        <taxon>Fungi incertae sedis</taxon>
        <taxon>Mucoromycota</taxon>
        <taxon>Mortierellomycotina</taxon>
        <taxon>Mortierellomycetes</taxon>
        <taxon>Mortierellales</taxon>
        <taxon>Mortierellaceae</taxon>
        <taxon>Actinomortierella</taxon>
    </lineage>
</organism>
<gene>
    <name evidence="20" type="ORF">DFQ27_002425</name>
</gene>
<accession>A0A9P6U736</accession>
<comment type="catalytic activity">
    <reaction evidence="18">
        <text>(R)-lactate + 2 Fe(III)-[cytochrome c] = 2 Fe(II)-[cytochrome c] + pyruvate + 2 H(+)</text>
        <dbReference type="Rhea" id="RHEA:13521"/>
        <dbReference type="Rhea" id="RHEA-COMP:10350"/>
        <dbReference type="Rhea" id="RHEA-COMP:14399"/>
        <dbReference type="ChEBI" id="CHEBI:15361"/>
        <dbReference type="ChEBI" id="CHEBI:15378"/>
        <dbReference type="ChEBI" id="CHEBI:16004"/>
        <dbReference type="ChEBI" id="CHEBI:29033"/>
        <dbReference type="ChEBI" id="CHEBI:29034"/>
        <dbReference type="EC" id="1.1.2.4"/>
    </reaction>
</comment>
<reference evidence="20" key="1">
    <citation type="journal article" date="2020" name="Fungal Divers.">
        <title>Resolving the Mortierellaceae phylogeny through synthesis of multi-gene phylogenetics and phylogenomics.</title>
        <authorList>
            <person name="Vandepol N."/>
            <person name="Liber J."/>
            <person name="Desiro A."/>
            <person name="Na H."/>
            <person name="Kennedy M."/>
            <person name="Barry K."/>
            <person name="Grigoriev I.V."/>
            <person name="Miller A.N."/>
            <person name="O'Donnell K."/>
            <person name="Stajich J.E."/>
            <person name="Bonito G."/>
        </authorList>
    </citation>
    <scope>NUCLEOTIDE SEQUENCE</scope>
    <source>
        <strain evidence="20">BC1065</strain>
    </source>
</reference>
<evidence type="ECO:0000256" key="15">
    <source>
        <dbReference type="ARBA" id="ARBA00039639"/>
    </source>
</evidence>
<evidence type="ECO:0000256" key="17">
    <source>
        <dbReference type="ARBA" id="ARBA00049267"/>
    </source>
</evidence>
<dbReference type="GO" id="GO:0051990">
    <property type="term" value="F:(R)-2-hydroxyglutarate dehydrogenase activity"/>
    <property type="evidence" value="ECO:0007669"/>
    <property type="project" value="UniProtKB-EC"/>
</dbReference>
<dbReference type="AlphaFoldDB" id="A0A9P6U736"/>
<dbReference type="FunFam" id="3.30.70.2740:FF:000002">
    <property type="entry name" value="D-2-hydroxyglutarate dehydrogenase mitochondrial"/>
    <property type="match status" value="1"/>
</dbReference>